<dbReference type="EMBL" id="JBAWTH010000012">
    <property type="protein sequence ID" value="KAL2289428.1"/>
    <property type="molecule type" value="Genomic_DNA"/>
</dbReference>
<dbReference type="Gene3D" id="3.40.50.720">
    <property type="entry name" value="NAD(P)-binding Rossmann-like Domain"/>
    <property type="match status" value="1"/>
</dbReference>
<keyword evidence="4" id="KW-1015">Disulfide bond</keyword>
<dbReference type="PANTHER" id="PTHR33938">
    <property type="entry name" value="FERULOYL ESTERASE B-RELATED"/>
    <property type="match status" value="1"/>
</dbReference>
<keyword evidence="7" id="KW-1185">Reference proteome</keyword>
<dbReference type="Proteomes" id="UP001600888">
    <property type="component" value="Unassembled WGS sequence"/>
</dbReference>
<evidence type="ECO:0000256" key="2">
    <source>
        <dbReference type="ARBA" id="ARBA00022729"/>
    </source>
</evidence>
<proteinExistence type="inferred from homology"/>
<dbReference type="Pfam" id="PF07519">
    <property type="entry name" value="Tannase"/>
    <property type="match status" value="1"/>
</dbReference>
<evidence type="ECO:0000256" key="5">
    <source>
        <dbReference type="RuleBase" id="RU361238"/>
    </source>
</evidence>
<evidence type="ECO:0000256" key="3">
    <source>
        <dbReference type="ARBA" id="ARBA00022801"/>
    </source>
</evidence>
<reference evidence="6 7" key="1">
    <citation type="submission" date="2024-03" db="EMBL/GenBank/DDBJ databases">
        <title>A high-quality draft genome sequence of Diaporthe vaccinii, a causative agent of upright dieback and viscid rot disease in cranberry plants.</title>
        <authorList>
            <person name="Sarrasin M."/>
            <person name="Lang B.F."/>
            <person name="Burger G."/>
        </authorList>
    </citation>
    <scope>NUCLEOTIDE SEQUENCE [LARGE SCALE GENOMIC DNA]</scope>
    <source>
        <strain evidence="6 7">IS7</strain>
    </source>
</reference>
<evidence type="ECO:0000256" key="4">
    <source>
        <dbReference type="ARBA" id="ARBA00023157"/>
    </source>
</evidence>
<name>A0ABR4F3Z7_9PEZI</name>
<evidence type="ECO:0000256" key="1">
    <source>
        <dbReference type="ARBA" id="ARBA00022487"/>
    </source>
</evidence>
<keyword evidence="3 5" id="KW-0378">Hydrolase</keyword>
<evidence type="ECO:0000313" key="7">
    <source>
        <dbReference type="Proteomes" id="UP001600888"/>
    </source>
</evidence>
<keyword evidence="2" id="KW-0732">Signal</keyword>
<gene>
    <name evidence="6" type="ORF">FJTKL_01718</name>
</gene>
<accession>A0ABR4F3Z7</accession>
<protein>
    <recommendedName>
        <fullName evidence="5">Carboxylic ester hydrolase</fullName>
        <ecNumber evidence="5">3.1.1.-</ecNumber>
    </recommendedName>
</protein>
<dbReference type="PRINTS" id="PR00081">
    <property type="entry name" value="GDHRDH"/>
</dbReference>
<dbReference type="InterPro" id="IPR036291">
    <property type="entry name" value="NAD(P)-bd_dom_sf"/>
</dbReference>
<dbReference type="InterPro" id="IPR011118">
    <property type="entry name" value="Tannase/feruloyl_esterase"/>
</dbReference>
<dbReference type="PANTHER" id="PTHR33938:SF13">
    <property type="entry name" value="CARBOXYLIC ESTER HYDROLASE"/>
    <property type="match status" value="1"/>
</dbReference>
<dbReference type="EC" id="3.1.1.-" evidence="5"/>
<dbReference type="Pfam" id="PF00106">
    <property type="entry name" value="adh_short"/>
    <property type="match status" value="1"/>
</dbReference>
<comment type="similarity">
    <text evidence="5">Belongs to the tannase family.</text>
</comment>
<keyword evidence="1" id="KW-0719">Serine esterase</keyword>
<organism evidence="6 7">
    <name type="scientific">Diaporthe vaccinii</name>
    <dbReference type="NCBI Taxonomy" id="105482"/>
    <lineage>
        <taxon>Eukaryota</taxon>
        <taxon>Fungi</taxon>
        <taxon>Dikarya</taxon>
        <taxon>Ascomycota</taxon>
        <taxon>Pezizomycotina</taxon>
        <taxon>Sordariomycetes</taxon>
        <taxon>Sordariomycetidae</taxon>
        <taxon>Diaporthales</taxon>
        <taxon>Diaporthaceae</taxon>
        <taxon>Diaporthe</taxon>
        <taxon>Diaporthe eres species complex</taxon>
    </lineage>
</organism>
<dbReference type="InterPro" id="IPR002347">
    <property type="entry name" value="SDR_fam"/>
</dbReference>
<comment type="caution">
    <text evidence="6">The sequence shown here is derived from an EMBL/GenBank/DDBJ whole genome shotgun (WGS) entry which is preliminary data.</text>
</comment>
<dbReference type="SUPFAM" id="SSF51735">
    <property type="entry name" value="NAD(P)-binding Rossmann-fold domains"/>
    <property type="match status" value="1"/>
</dbReference>
<sequence>MVVALVTGANSGIGEAVAHQLAKQPDHHVVIAARNPEAGAKVAADLVAAGGSASSVQLEVPLGHQRAGPADPNTPPKGTRDYYESVAKVLPDVNDFLRVFEVPGPEHCSGGTGGQPTTIFDQMRAWVENGTVPETLPISFTDAKNETQNRILCPLPLKTTFNATCGDGARAECFYCAQR</sequence>
<evidence type="ECO:0000313" key="6">
    <source>
        <dbReference type="EMBL" id="KAL2289428.1"/>
    </source>
</evidence>